<gene>
    <name evidence="4" type="primary">TRIM3</name>
    <name evidence="4" type="ORF">BLAG_LOCUS6046</name>
</gene>
<feature type="compositionally biased region" description="Low complexity" evidence="3">
    <location>
        <begin position="65"/>
        <end position="80"/>
    </location>
</feature>
<name>A0A8J9YW97_BRALA</name>
<feature type="repeat" description="NHL" evidence="2">
    <location>
        <begin position="157"/>
        <end position="197"/>
    </location>
</feature>
<dbReference type="AlphaFoldDB" id="A0A8J9YW97"/>
<dbReference type="Proteomes" id="UP000838412">
    <property type="component" value="Chromosome 13"/>
</dbReference>
<dbReference type="GO" id="GO:0000209">
    <property type="term" value="P:protein polyubiquitination"/>
    <property type="evidence" value="ECO:0007669"/>
    <property type="project" value="TreeGrafter"/>
</dbReference>
<dbReference type="GO" id="GO:0043161">
    <property type="term" value="P:proteasome-mediated ubiquitin-dependent protein catabolic process"/>
    <property type="evidence" value="ECO:0007669"/>
    <property type="project" value="TreeGrafter"/>
</dbReference>
<feature type="compositionally biased region" description="Low complexity" evidence="3">
    <location>
        <begin position="27"/>
        <end position="36"/>
    </location>
</feature>
<dbReference type="PROSITE" id="PS51125">
    <property type="entry name" value="NHL"/>
    <property type="match status" value="1"/>
</dbReference>
<feature type="region of interest" description="Disordered" evidence="3">
    <location>
        <begin position="415"/>
        <end position="440"/>
    </location>
</feature>
<dbReference type="EMBL" id="OV696698">
    <property type="protein sequence ID" value="CAH1242846.1"/>
    <property type="molecule type" value="Genomic_DNA"/>
</dbReference>
<dbReference type="GO" id="GO:0061630">
    <property type="term" value="F:ubiquitin protein ligase activity"/>
    <property type="evidence" value="ECO:0007669"/>
    <property type="project" value="TreeGrafter"/>
</dbReference>
<dbReference type="InterPro" id="IPR050952">
    <property type="entry name" value="TRIM-NHL_E3_ligases"/>
</dbReference>
<keyword evidence="1" id="KW-0677">Repeat</keyword>
<organism evidence="4 5">
    <name type="scientific">Branchiostoma lanceolatum</name>
    <name type="common">Common lancelet</name>
    <name type="synonym">Amphioxus lanceolatum</name>
    <dbReference type="NCBI Taxonomy" id="7740"/>
    <lineage>
        <taxon>Eukaryota</taxon>
        <taxon>Metazoa</taxon>
        <taxon>Chordata</taxon>
        <taxon>Cephalochordata</taxon>
        <taxon>Leptocardii</taxon>
        <taxon>Amphioxiformes</taxon>
        <taxon>Branchiostomatidae</taxon>
        <taxon>Branchiostoma</taxon>
    </lineage>
</organism>
<dbReference type="Gene3D" id="2.120.10.30">
    <property type="entry name" value="TolB, C-terminal domain"/>
    <property type="match status" value="1"/>
</dbReference>
<feature type="compositionally biased region" description="Polar residues" evidence="3">
    <location>
        <begin position="99"/>
        <end position="109"/>
    </location>
</feature>
<dbReference type="InterPro" id="IPR011042">
    <property type="entry name" value="6-blade_b-propeller_TolB-like"/>
</dbReference>
<dbReference type="Pfam" id="PF01436">
    <property type="entry name" value="NHL"/>
    <property type="match status" value="1"/>
</dbReference>
<keyword evidence="5" id="KW-1185">Reference proteome</keyword>
<sequence>MPHTQPEQAVNPIESIQPAYPKDDEAASSSALSEADVQPYAVRYQEEGGADCTPYAVAYGDQDGTDSSNTKTSSSCSNDTENSAFDRNLHDGGYPLTTVGPTSVQNVLNPNPMYEQDIRNLTDRIAAQNAPNPMPNANQEVRHGNYAENVTSKQIMIGGRGKDPGKLNQPHGAAVSAENEVFVSDTNNNRVQVLSVTGVFLRLFPTVIPGEKGRSMYPSDIAVDNEGHAWVVGKYRSDPDKIYVVQYNQDGQSDTTIDLKRKDWYPKIAVDTRNNKTIVLASNEILIFQPDGSFDGSFGMEKGVYLMRHITSDKDGNVLITDKFTSNVHVYNHSGHPILAFRPVSSIGRSRREGDLRGICTDSVGHIIVANTAHRRVDMFTSRGEFIRTIVNIENPHDTRTNRAADDGTYCDVINDDNTKRRGTNQDGEYEMPDVGGEEGGYQTLDPRTLEKGNNAYQKLAKHRVLKHTY</sequence>
<feature type="region of interest" description="Disordered" evidence="3">
    <location>
        <begin position="1"/>
        <end position="42"/>
    </location>
</feature>
<dbReference type="PANTHER" id="PTHR24104">
    <property type="entry name" value="E3 UBIQUITIN-PROTEIN LIGASE NHLRC1-RELATED"/>
    <property type="match status" value="1"/>
</dbReference>
<dbReference type="SUPFAM" id="SSF101898">
    <property type="entry name" value="NHL repeat"/>
    <property type="match status" value="1"/>
</dbReference>
<evidence type="ECO:0000256" key="1">
    <source>
        <dbReference type="ARBA" id="ARBA00022737"/>
    </source>
</evidence>
<dbReference type="InterPro" id="IPR001258">
    <property type="entry name" value="NHL_repeat"/>
</dbReference>
<reference evidence="4" key="1">
    <citation type="submission" date="2022-01" db="EMBL/GenBank/DDBJ databases">
        <authorList>
            <person name="Braso-Vives M."/>
        </authorList>
    </citation>
    <scope>NUCLEOTIDE SEQUENCE</scope>
</reference>
<evidence type="ECO:0000313" key="4">
    <source>
        <dbReference type="EMBL" id="CAH1242846.1"/>
    </source>
</evidence>
<accession>A0A8J9YW97</accession>
<dbReference type="PANTHER" id="PTHR24104:SF50">
    <property type="entry name" value="SMP-30_GLUCONOLACTONASE_LRE-LIKE REGION DOMAIN-CONTAINING PROTEIN"/>
    <property type="match status" value="1"/>
</dbReference>
<evidence type="ECO:0000256" key="3">
    <source>
        <dbReference type="SAM" id="MobiDB-lite"/>
    </source>
</evidence>
<proteinExistence type="predicted"/>
<dbReference type="OrthoDB" id="342730at2759"/>
<protein>
    <submittedName>
        <fullName evidence="4">TRIM3 protein</fullName>
    </submittedName>
</protein>
<feature type="region of interest" description="Disordered" evidence="3">
    <location>
        <begin position="54"/>
        <end position="110"/>
    </location>
</feature>
<evidence type="ECO:0000313" key="5">
    <source>
        <dbReference type="Proteomes" id="UP000838412"/>
    </source>
</evidence>
<evidence type="ECO:0000256" key="2">
    <source>
        <dbReference type="PROSITE-ProRule" id="PRU00504"/>
    </source>
</evidence>